<feature type="compositionally biased region" description="Low complexity" evidence="10">
    <location>
        <begin position="855"/>
        <end position="868"/>
    </location>
</feature>
<keyword evidence="6 9" id="KW-0804">Transcription</keyword>
<dbReference type="OrthoDB" id="5322661at2759"/>
<dbReference type="AlphaFoldDB" id="A0A6A6GDP8"/>
<dbReference type="GO" id="GO:0006357">
    <property type="term" value="P:regulation of transcription by RNA polymerase II"/>
    <property type="evidence" value="ECO:0007669"/>
    <property type="project" value="InterPro"/>
</dbReference>
<evidence type="ECO:0000256" key="2">
    <source>
        <dbReference type="ARBA" id="ARBA00008782"/>
    </source>
</evidence>
<protein>
    <recommendedName>
        <fullName evidence="3 9">Mediator of RNA polymerase II transcription subunit 5</fullName>
    </recommendedName>
    <alternativeName>
        <fullName evidence="8 9">Mediator complex subunit 5</fullName>
    </alternativeName>
</protein>
<comment type="subcellular location">
    <subcellularLocation>
        <location evidence="1 9">Nucleus</location>
    </subcellularLocation>
</comment>
<evidence type="ECO:0000256" key="4">
    <source>
        <dbReference type="ARBA" id="ARBA00023015"/>
    </source>
</evidence>
<dbReference type="InterPro" id="IPR014801">
    <property type="entry name" value="Mediator_Med5_fun"/>
</dbReference>
<feature type="region of interest" description="Disordered" evidence="10">
    <location>
        <begin position="849"/>
        <end position="868"/>
    </location>
</feature>
<comment type="similarity">
    <text evidence="2 9">Belongs to the Mediator complex subunit 5 family.</text>
</comment>
<evidence type="ECO:0000256" key="1">
    <source>
        <dbReference type="ARBA" id="ARBA00004123"/>
    </source>
</evidence>
<keyword evidence="7 9" id="KW-0539">Nucleus</keyword>
<organism evidence="11 12">
    <name type="scientific">Elsinoe ampelina</name>
    <dbReference type="NCBI Taxonomy" id="302913"/>
    <lineage>
        <taxon>Eukaryota</taxon>
        <taxon>Fungi</taxon>
        <taxon>Dikarya</taxon>
        <taxon>Ascomycota</taxon>
        <taxon>Pezizomycotina</taxon>
        <taxon>Dothideomycetes</taxon>
        <taxon>Dothideomycetidae</taxon>
        <taxon>Myriangiales</taxon>
        <taxon>Elsinoaceae</taxon>
        <taxon>Elsinoe</taxon>
    </lineage>
</organism>
<dbReference type="GO" id="GO:0003712">
    <property type="term" value="F:transcription coregulator activity"/>
    <property type="evidence" value="ECO:0007669"/>
    <property type="project" value="InterPro"/>
</dbReference>
<evidence type="ECO:0000256" key="6">
    <source>
        <dbReference type="ARBA" id="ARBA00023163"/>
    </source>
</evidence>
<evidence type="ECO:0000256" key="8">
    <source>
        <dbReference type="ARBA" id="ARBA00031256"/>
    </source>
</evidence>
<proteinExistence type="inferred from homology"/>
<evidence type="ECO:0000313" key="12">
    <source>
        <dbReference type="Proteomes" id="UP000799538"/>
    </source>
</evidence>
<comment type="function">
    <text evidence="9">Component of the Mediator complex, a coactivator involved in the regulated transcription of nearly all RNA polymerase II-dependent genes. Mediator functions as a bridge to convey information from gene-specific regulatory proteins to the basal RNA polymerase II transcription machinery. Mediator is recruited to promoters by direct interactions with regulatory proteins and serves as a scaffold for the assembly of a functional preinitiation complex with RNA polymerase II and the general transcription factors.</text>
</comment>
<evidence type="ECO:0000256" key="5">
    <source>
        <dbReference type="ARBA" id="ARBA00023159"/>
    </source>
</evidence>
<evidence type="ECO:0000256" key="9">
    <source>
        <dbReference type="RuleBase" id="RU364142"/>
    </source>
</evidence>
<dbReference type="PANTHER" id="PTHR35784">
    <property type="entry name" value="MEDIATOR OF RNA POLYMERASE II TRANSCRIPTION SUBUNIT 5"/>
    <property type="match status" value="1"/>
</dbReference>
<keyword evidence="4 9" id="KW-0805">Transcription regulation</keyword>
<evidence type="ECO:0000256" key="3">
    <source>
        <dbReference type="ARBA" id="ARBA00020628"/>
    </source>
</evidence>
<gene>
    <name evidence="9" type="primary">MED5</name>
    <name evidence="11" type="ORF">BDZ85DRAFT_217493</name>
</gene>
<dbReference type="Pfam" id="PF08689">
    <property type="entry name" value="Med5"/>
    <property type="match status" value="1"/>
</dbReference>
<keyword evidence="5 9" id="KW-0010">Activator</keyword>
<dbReference type="EMBL" id="ML992506">
    <property type="protein sequence ID" value="KAF2223643.1"/>
    <property type="molecule type" value="Genomic_DNA"/>
</dbReference>
<evidence type="ECO:0000256" key="7">
    <source>
        <dbReference type="ARBA" id="ARBA00023242"/>
    </source>
</evidence>
<dbReference type="PANTHER" id="PTHR35784:SF1">
    <property type="entry name" value="MEDIATOR OF RNA POLYMERASE II TRANSCRIPTION SUBUNIT 5"/>
    <property type="match status" value="1"/>
</dbReference>
<feature type="compositionally biased region" description="Low complexity" evidence="10">
    <location>
        <begin position="1014"/>
        <end position="1024"/>
    </location>
</feature>
<accession>A0A6A6GDP8</accession>
<reference evidence="12" key="1">
    <citation type="journal article" date="2020" name="Stud. Mycol.">
        <title>101 Dothideomycetes genomes: A test case for predicting lifestyles and emergence of pathogens.</title>
        <authorList>
            <person name="Haridas S."/>
            <person name="Albert R."/>
            <person name="Binder M."/>
            <person name="Bloem J."/>
            <person name="LaButti K."/>
            <person name="Salamov A."/>
            <person name="Andreopoulos B."/>
            <person name="Baker S."/>
            <person name="Barry K."/>
            <person name="Bills G."/>
            <person name="Bluhm B."/>
            <person name="Cannon C."/>
            <person name="Castanera R."/>
            <person name="Culley D."/>
            <person name="Daum C."/>
            <person name="Ezra D."/>
            <person name="Gonzalez J."/>
            <person name="Henrissat B."/>
            <person name="Kuo A."/>
            <person name="Liang C."/>
            <person name="Lipzen A."/>
            <person name="Lutzoni F."/>
            <person name="Magnuson J."/>
            <person name="Mondo S."/>
            <person name="Nolan M."/>
            <person name="Ohm R."/>
            <person name="Pangilinan J."/>
            <person name="Park H.-J."/>
            <person name="Ramirez L."/>
            <person name="Alfaro M."/>
            <person name="Sun H."/>
            <person name="Tritt A."/>
            <person name="Yoshinaga Y."/>
            <person name="Zwiers L.-H."/>
            <person name="Turgeon B."/>
            <person name="Goodwin S."/>
            <person name="Spatafora J."/>
            <person name="Crous P."/>
            <person name="Grigoriev I."/>
        </authorList>
    </citation>
    <scope>NUCLEOTIDE SEQUENCE [LARGE SCALE GENOMIC DNA]</scope>
    <source>
        <strain evidence="12">CECT 20119</strain>
    </source>
</reference>
<evidence type="ECO:0000313" key="11">
    <source>
        <dbReference type="EMBL" id="KAF2223643.1"/>
    </source>
</evidence>
<comment type="subunit">
    <text evidence="9">Component of the Mediator complex.</text>
</comment>
<name>A0A6A6GDP8_9PEZI</name>
<keyword evidence="12" id="KW-1185">Reference proteome</keyword>
<dbReference type="GO" id="GO:0016592">
    <property type="term" value="C:mediator complex"/>
    <property type="evidence" value="ECO:0007669"/>
    <property type="project" value="InterPro"/>
</dbReference>
<dbReference type="Proteomes" id="UP000799538">
    <property type="component" value="Unassembled WGS sequence"/>
</dbReference>
<sequence length="1044" mass="114469">MARDPPSDPMAIEKWEAALKACFTRRLQPSDVDDALRECHKVHRLPSRDLAILLLGSGLQIDTNCDPLLLIHISYFLRSSFLEPADLLEALLELSPYNTRSAEDASNGLKLRISKAAQESIFGLLTAPYVSGEHPRSAKESSRTFRALLSYVQAYNAYETVQQIDNLDDQAPDPALVAAYEHLGAFLVILLNNINVRKHLIKAIPKGAKASISSSISHFTTTLSQWSAPMPIIQKLQVMLKMPPLVDQNQDGSLSFAAADIALEVQDMPRTNTRSAVYTYINAALCHRPLVDEIHLLSFLQTRYGDDHQSMICDLIIGAFDALINVLHRHEPAHTILCHRSFVANKLHNLISLLAISQLYQPGMTESCIQMAMSRIDTHPFPPLSSDSAGINETIRDVRQEFIQSCQLHQVISESTASAILNGAPLKLPTGARPNKQSLLQQLVSNPQKADDLVNELDRMQGDAGTISGALVEAIRNFAVSKETVSLKTICMAISRKLSLVDIILQHSRLNDILLPLCTYLNDWTHDEDQSELQPAYDDFATILLFTSALIHRYDVQITELESYDRDSFIIKYLARQSQSRHMKDLSEDEIKILGKWVKGLFAVDEKGESSGITDETMSGCSPQTFYLLVPTLFEQIVLACRSKHLAPNTLKGGLEFLLEPFLLPSLVGGCKWLADHARMGKDIDIVLSTLHKLLKPTSISGDAHTMHTTILGCLYQTVRPCLNELDKRIPNRKDIPQLIAVLKPHAGSQYSSCALRSEEREWVTSTGTLRAAFSDLITQLTTWSNNSDMINIPTKYNYRMVEAVVEKYGADEVLQLMVDDVATQTAIGFGSWALDVATCLICAPNPSNTLQTQSSSGSRGSSMPMTSTLRQALKQRVEDASYLLALEQGKTETLVRLSRLVDLQSTIIDMPLLNSMQINIPTGDLMDGIDASAAADAAVAAATLDTVEQAALDAATADFSAAIDQNLDLTGSGGDLNMGDAGDLNLNLGDDLFGGDSMNFDLDIGPAGGAGDGQNQQQQGGQNTEDDIFAGIDLGMMDDDFAF</sequence>
<feature type="region of interest" description="Disordered" evidence="10">
    <location>
        <begin position="1005"/>
        <end position="1024"/>
    </location>
</feature>
<evidence type="ECO:0000256" key="10">
    <source>
        <dbReference type="SAM" id="MobiDB-lite"/>
    </source>
</evidence>